<dbReference type="CDD" id="cd00383">
    <property type="entry name" value="trans_reg_C"/>
    <property type="match status" value="1"/>
</dbReference>
<dbReference type="InterPro" id="IPR016032">
    <property type="entry name" value="Sig_transdc_resp-reg_C-effctor"/>
</dbReference>
<dbReference type="InterPro" id="IPR001867">
    <property type="entry name" value="OmpR/PhoB-type_DNA-bd"/>
</dbReference>
<evidence type="ECO:0000313" key="17">
    <source>
        <dbReference type="Proteomes" id="UP000789845"/>
    </source>
</evidence>
<evidence type="ECO:0000256" key="8">
    <source>
        <dbReference type="ARBA" id="ARBA00023159"/>
    </source>
</evidence>
<dbReference type="PANTHER" id="PTHR48111">
    <property type="entry name" value="REGULATOR OF RPOS"/>
    <property type="match status" value="1"/>
</dbReference>
<keyword evidence="17" id="KW-1185">Reference proteome</keyword>
<evidence type="ECO:0000256" key="3">
    <source>
        <dbReference type="ARBA" id="ARBA00022553"/>
    </source>
</evidence>
<feature type="modified residue" description="4-aspartylphosphate" evidence="12">
    <location>
        <position position="53"/>
    </location>
</feature>
<keyword evidence="5" id="KW-0805">Transcription regulation</keyword>
<keyword evidence="2" id="KW-0963">Cytoplasm</keyword>
<dbReference type="Gene3D" id="3.40.50.2300">
    <property type="match status" value="1"/>
</dbReference>
<evidence type="ECO:0000256" key="7">
    <source>
        <dbReference type="ARBA" id="ARBA00023125"/>
    </source>
</evidence>
<feature type="DNA-binding region" description="OmpR/PhoB-type" evidence="13">
    <location>
        <begin position="129"/>
        <end position="228"/>
    </location>
</feature>
<feature type="domain" description="OmpR/PhoB-type" evidence="15">
    <location>
        <begin position="129"/>
        <end position="228"/>
    </location>
</feature>
<dbReference type="InterPro" id="IPR036388">
    <property type="entry name" value="WH-like_DNA-bd_sf"/>
</dbReference>
<organism evidence="16 17">
    <name type="scientific">Pseudoneobacillus rhizosphaerae</name>
    <dbReference type="NCBI Taxonomy" id="2880968"/>
    <lineage>
        <taxon>Bacteria</taxon>
        <taxon>Bacillati</taxon>
        <taxon>Bacillota</taxon>
        <taxon>Bacilli</taxon>
        <taxon>Bacillales</taxon>
        <taxon>Bacillaceae</taxon>
        <taxon>Pseudoneobacillus</taxon>
    </lineage>
</organism>
<gene>
    <name evidence="16" type="primary">srrA_5</name>
    <name evidence="16" type="ORF">NEOCIP111885_02222</name>
</gene>
<dbReference type="GO" id="GO:0032993">
    <property type="term" value="C:protein-DNA complex"/>
    <property type="evidence" value="ECO:0007669"/>
    <property type="project" value="TreeGrafter"/>
</dbReference>
<reference evidence="16" key="1">
    <citation type="submission" date="2021-10" db="EMBL/GenBank/DDBJ databases">
        <authorList>
            <person name="Criscuolo A."/>
        </authorList>
    </citation>
    <scope>NUCLEOTIDE SEQUENCE</scope>
    <source>
        <strain evidence="16">CIP111885</strain>
    </source>
</reference>
<proteinExistence type="predicted"/>
<dbReference type="PANTHER" id="PTHR48111:SF49">
    <property type="entry name" value="HEME RESPONSE REGULATOR HSSR"/>
    <property type="match status" value="1"/>
</dbReference>
<evidence type="ECO:0000256" key="11">
    <source>
        <dbReference type="ARBA" id="ARBA00039976"/>
    </source>
</evidence>
<feature type="domain" description="Response regulatory" evidence="14">
    <location>
        <begin position="4"/>
        <end position="117"/>
    </location>
</feature>
<evidence type="ECO:0000256" key="5">
    <source>
        <dbReference type="ARBA" id="ARBA00023015"/>
    </source>
</evidence>
<dbReference type="GO" id="GO:0006355">
    <property type="term" value="P:regulation of DNA-templated transcription"/>
    <property type="evidence" value="ECO:0007669"/>
    <property type="project" value="InterPro"/>
</dbReference>
<dbReference type="Pfam" id="PF00486">
    <property type="entry name" value="Trans_reg_C"/>
    <property type="match status" value="1"/>
</dbReference>
<keyword evidence="9" id="KW-0804">Transcription</keyword>
<keyword evidence="4" id="KW-0902">Two-component regulatory system</keyword>
<evidence type="ECO:0000256" key="6">
    <source>
        <dbReference type="ARBA" id="ARBA00023026"/>
    </source>
</evidence>
<comment type="function">
    <text evidence="10">Member of the two-component regulatory system HssS/HssR involved in intracellular heme homeostasis and tempering of staphylococcal virulence. Phosphorylated HssR binds to a direct repeat sequence within hrtAB promoter and activates the expression of hrtAB, an efflux pump, in response to extracellular heme, hemin, hemoglobin or blood.</text>
</comment>
<comment type="subcellular location">
    <subcellularLocation>
        <location evidence="1">Cytoplasm</location>
    </subcellularLocation>
</comment>
<dbReference type="Gene3D" id="1.10.10.10">
    <property type="entry name" value="Winged helix-like DNA-binding domain superfamily/Winged helix DNA-binding domain"/>
    <property type="match status" value="1"/>
</dbReference>
<evidence type="ECO:0000256" key="9">
    <source>
        <dbReference type="ARBA" id="ARBA00023163"/>
    </source>
</evidence>
<name>A0A9C7GAD2_9BACI</name>
<dbReference type="PROSITE" id="PS51755">
    <property type="entry name" value="OMPR_PHOB"/>
    <property type="match status" value="1"/>
</dbReference>
<evidence type="ECO:0000313" key="16">
    <source>
        <dbReference type="EMBL" id="CAG9608528.1"/>
    </source>
</evidence>
<sequence>MTIKIMMVDDDLNICKVTSIYLQKAGYEVVFAYDGEQALKLFEQIKVDAIILDLMLPIIDGMKVCETIRRASTVPIIMLTAKGQQTDKIEGLQLGADDYIVKPFDPNELIARLQAVLRRTQIDKKISSADLISIGELEINTMNHTVALNSHEIKLPKKEYELLLFLAKHPNRVFSRDELIEMIWGWDFEGEDRVVDLYIKRLRSKLSKAENQSISIKTVWGVGYQLEASSS</sequence>
<keyword evidence="3 12" id="KW-0597">Phosphoprotein</keyword>
<dbReference type="SMART" id="SM00862">
    <property type="entry name" value="Trans_reg_C"/>
    <property type="match status" value="1"/>
</dbReference>
<accession>A0A9C7GAD2</accession>
<dbReference type="Proteomes" id="UP000789845">
    <property type="component" value="Unassembled WGS sequence"/>
</dbReference>
<dbReference type="GO" id="GO:0005829">
    <property type="term" value="C:cytosol"/>
    <property type="evidence" value="ECO:0007669"/>
    <property type="project" value="TreeGrafter"/>
</dbReference>
<dbReference type="GO" id="GO:0000156">
    <property type="term" value="F:phosphorelay response regulator activity"/>
    <property type="evidence" value="ECO:0007669"/>
    <property type="project" value="TreeGrafter"/>
</dbReference>
<dbReference type="Pfam" id="PF00072">
    <property type="entry name" value="Response_reg"/>
    <property type="match status" value="1"/>
</dbReference>
<dbReference type="EMBL" id="CAKJTG010000010">
    <property type="protein sequence ID" value="CAG9608528.1"/>
    <property type="molecule type" value="Genomic_DNA"/>
</dbReference>
<dbReference type="SUPFAM" id="SSF46894">
    <property type="entry name" value="C-terminal effector domain of the bipartite response regulators"/>
    <property type="match status" value="1"/>
</dbReference>
<dbReference type="InterPro" id="IPR011006">
    <property type="entry name" value="CheY-like_superfamily"/>
</dbReference>
<evidence type="ECO:0000256" key="2">
    <source>
        <dbReference type="ARBA" id="ARBA00022490"/>
    </source>
</evidence>
<dbReference type="InterPro" id="IPR001789">
    <property type="entry name" value="Sig_transdc_resp-reg_receiver"/>
</dbReference>
<evidence type="ECO:0000256" key="12">
    <source>
        <dbReference type="PROSITE-ProRule" id="PRU00169"/>
    </source>
</evidence>
<dbReference type="GO" id="GO:0000976">
    <property type="term" value="F:transcription cis-regulatory region binding"/>
    <property type="evidence" value="ECO:0007669"/>
    <property type="project" value="TreeGrafter"/>
</dbReference>
<keyword evidence="6" id="KW-0843">Virulence</keyword>
<evidence type="ECO:0000256" key="13">
    <source>
        <dbReference type="PROSITE-ProRule" id="PRU01091"/>
    </source>
</evidence>
<dbReference type="PROSITE" id="PS50110">
    <property type="entry name" value="RESPONSE_REGULATORY"/>
    <property type="match status" value="1"/>
</dbReference>
<comment type="caution">
    <text evidence="16">The sequence shown here is derived from an EMBL/GenBank/DDBJ whole genome shotgun (WGS) entry which is preliminary data.</text>
</comment>
<evidence type="ECO:0000256" key="1">
    <source>
        <dbReference type="ARBA" id="ARBA00004496"/>
    </source>
</evidence>
<dbReference type="FunFam" id="3.40.50.2300:FF:000001">
    <property type="entry name" value="DNA-binding response regulator PhoB"/>
    <property type="match status" value="1"/>
</dbReference>
<dbReference type="AlphaFoldDB" id="A0A9C7GAD2"/>
<dbReference type="SUPFAM" id="SSF52172">
    <property type="entry name" value="CheY-like"/>
    <property type="match status" value="1"/>
</dbReference>
<keyword evidence="7 13" id="KW-0238">DNA-binding</keyword>
<dbReference type="RefSeq" id="WP_230496760.1">
    <property type="nucleotide sequence ID" value="NZ_CAKJTG010000010.1"/>
</dbReference>
<evidence type="ECO:0000256" key="10">
    <source>
        <dbReference type="ARBA" id="ARBA00037471"/>
    </source>
</evidence>
<protein>
    <recommendedName>
        <fullName evidence="11">Heme response regulator HssR</fullName>
    </recommendedName>
</protein>
<dbReference type="SMART" id="SM00448">
    <property type="entry name" value="REC"/>
    <property type="match status" value="1"/>
</dbReference>
<evidence type="ECO:0000259" key="15">
    <source>
        <dbReference type="PROSITE" id="PS51755"/>
    </source>
</evidence>
<evidence type="ECO:0000256" key="4">
    <source>
        <dbReference type="ARBA" id="ARBA00023012"/>
    </source>
</evidence>
<evidence type="ECO:0000259" key="14">
    <source>
        <dbReference type="PROSITE" id="PS50110"/>
    </source>
</evidence>
<dbReference type="InterPro" id="IPR039420">
    <property type="entry name" value="WalR-like"/>
</dbReference>
<dbReference type="Gene3D" id="6.10.250.690">
    <property type="match status" value="1"/>
</dbReference>
<dbReference type="FunFam" id="1.10.10.10:FF:000018">
    <property type="entry name" value="DNA-binding response regulator ResD"/>
    <property type="match status" value="1"/>
</dbReference>
<keyword evidence="8" id="KW-0010">Activator</keyword>